<evidence type="ECO:0000256" key="10">
    <source>
        <dbReference type="ARBA" id="ARBA00022840"/>
    </source>
</evidence>
<dbReference type="GO" id="GO:0005524">
    <property type="term" value="F:ATP binding"/>
    <property type="evidence" value="ECO:0007669"/>
    <property type="project" value="UniProtKB-UniRule"/>
</dbReference>
<feature type="domain" description="ATP-grasp" evidence="15">
    <location>
        <begin position="222"/>
        <end position="475"/>
    </location>
</feature>
<keyword evidence="10 14" id="KW-0067">ATP-binding</keyword>
<dbReference type="PANTHER" id="PTHR23135:SF18">
    <property type="entry name" value="CYANOPHYCIN SYNTHETASE"/>
    <property type="match status" value="1"/>
</dbReference>
<dbReference type="GO" id="GO:0071160">
    <property type="term" value="F:cyanophycin synthetase activity (L-aspartate-adding)"/>
    <property type="evidence" value="ECO:0007669"/>
    <property type="project" value="UniProtKB-EC"/>
</dbReference>
<dbReference type="InterPro" id="IPR011761">
    <property type="entry name" value="ATP-grasp"/>
</dbReference>
<dbReference type="GO" id="GO:0046872">
    <property type="term" value="F:metal ion binding"/>
    <property type="evidence" value="ECO:0007669"/>
    <property type="project" value="InterPro"/>
</dbReference>
<proteinExistence type="inferred from homology"/>
<dbReference type="Gene3D" id="3.30.470.20">
    <property type="entry name" value="ATP-grasp fold, B domain"/>
    <property type="match status" value="2"/>
</dbReference>
<comment type="subunit">
    <text evidence="4">Homodimer.</text>
</comment>
<dbReference type="InterPro" id="IPR044019">
    <property type="entry name" value="Cyanophycin_syn_N"/>
</dbReference>
<evidence type="ECO:0000256" key="7">
    <source>
        <dbReference type="ARBA" id="ARBA00022036"/>
    </source>
</evidence>
<evidence type="ECO:0000256" key="4">
    <source>
        <dbReference type="ARBA" id="ARBA00011738"/>
    </source>
</evidence>
<evidence type="ECO:0000256" key="8">
    <source>
        <dbReference type="ARBA" id="ARBA00022598"/>
    </source>
</evidence>
<comment type="similarity">
    <text evidence="3">In the C-terminal section; belongs to the MurCDEF family.</text>
</comment>
<dbReference type="InterPro" id="IPR013651">
    <property type="entry name" value="ATP-grasp_RimK-type"/>
</dbReference>
<dbReference type="InterPro" id="IPR036565">
    <property type="entry name" value="Mur-like_cat_sf"/>
</dbReference>
<organism evidence="16 17">
    <name type="scientific">Sporomusa ovata</name>
    <dbReference type="NCBI Taxonomy" id="2378"/>
    <lineage>
        <taxon>Bacteria</taxon>
        <taxon>Bacillati</taxon>
        <taxon>Bacillota</taxon>
        <taxon>Negativicutes</taxon>
        <taxon>Selenomonadales</taxon>
        <taxon>Sporomusaceae</taxon>
        <taxon>Sporomusa</taxon>
    </lineage>
</organism>
<evidence type="ECO:0000256" key="2">
    <source>
        <dbReference type="ARBA" id="ARBA00004752"/>
    </source>
</evidence>
<dbReference type="InterPro" id="IPR004101">
    <property type="entry name" value="Mur_ligase_C"/>
</dbReference>
<dbReference type="InterPro" id="IPR011810">
    <property type="entry name" value="Cya_phycin_syn"/>
</dbReference>
<dbReference type="Pfam" id="PF02875">
    <property type="entry name" value="Mur_ligase_C"/>
    <property type="match status" value="1"/>
</dbReference>
<dbReference type="AlphaFoldDB" id="A0A0U1KZI9"/>
<keyword evidence="9 14" id="KW-0547">Nucleotide-binding</keyword>
<dbReference type="NCBIfam" id="NF010623">
    <property type="entry name" value="PRK14016.1"/>
    <property type="match status" value="1"/>
</dbReference>
<dbReference type="InterPro" id="IPR013221">
    <property type="entry name" value="Mur_ligase_cen"/>
</dbReference>
<dbReference type="EC" id="6.3.2.30" evidence="5"/>
<evidence type="ECO:0000256" key="6">
    <source>
        <dbReference type="ARBA" id="ARBA00013005"/>
    </source>
</evidence>
<dbReference type="SUPFAM" id="SSF56059">
    <property type="entry name" value="Glutathione synthetase ATP-binding domain-like"/>
    <property type="match status" value="1"/>
</dbReference>
<sequence>MNLLSTRYIAGPNIYSYRPVIKATLDIGSYEDIDSSGMVDFVVCLLAILPGLHKHSCSRGYPGGFVERLHEGTYLAHIFEHVALELQSLSGDEYASAFGKTRRSGRRGVYQVVFGCKSGQVGLAAADGAYRLLVAVLNGQAFNVPEVVAKLKRIGEEGRLGPSTAAIYEAARRRGIPVLRPDYEANFLILGYGNKQQRVWASITGQTSSLAVDLVGDKFLTNMLLRQNAVPVPEGYIVTSLAEAVAALDRIGAPVVIKPVNGNHGNGVTLNIWNKAEAERAYQLAAEYDKRVLVEEYVAGRQYRLCVVNGKLAAGAERIPAHVVGDGIHTIAELVELVNLDPARGSGHSRPLTCLHIDTAAIMTLSRQNLSTASVPVAGQVVDIRDNANLSAGATAKDVTASIHPDIIQLVERAVRLTGLDVAGVDLVMPDICQPLTSGQGAIIEINAAPGLRMHLYPSSGIPHDVGAVIVDYLFPNGADGRIPVIAVTGTNGKTTVTRLIGHIFRQAGYKTGMTTSSGIYVDQECIVQGDTTGPASTAMILSDPAVEVAVLEVARGGILRGGLGYDFADVGIITNITEDHIGQDGIEDLEDLAYIKSLVIERVRPDGFVLLNADDSRVAELKVRVKSEIIYFSTQPDNIIVRRHLGEGGRACFVKNDAIYLAEGKTEQVLITIVDVPLTLQGLAYHNIQNTVIAVAACWSQKVALETIHKGVTSFNQNPGRLMLMAMADFRVCVDYAHNPASCQALASTLRRLKPRRLIGVIAAPGDRRDDVIISLGRAAGQGFDSIYIKEDCDLRGRQPGETAALLLQGVLEAGIAATQVTTILDEGEAVTTALNQAAADDLIAIFYENYDVVMSAITEFEQRQKSGCLCGTDFPKLVVAGMRIKG</sequence>
<evidence type="ECO:0000256" key="11">
    <source>
        <dbReference type="ARBA" id="ARBA00031353"/>
    </source>
</evidence>
<comment type="catalytic activity">
    <reaction evidence="12">
        <text>[L-4-(L-arginin-2-N-yl)aspartate](n)-L-aspartate + L-arginine + ATP = [L-4-(L-arginin-2-N-yl)aspartate](n+1) + ADP + phosphate + H(+)</text>
        <dbReference type="Rhea" id="RHEA:23888"/>
        <dbReference type="Rhea" id="RHEA-COMP:13732"/>
        <dbReference type="Rhea" id="RHEA-COMP:13733"/>
        <dbReference type="ChEBI" id="CHEBI:15378"/>
        <dbReference type="ChEBI" id="CHEBI:30616"/>
        <dbReference type="ChEBI" id="CHEBI:32682"/>
        <dbReference type="ChEBI" id="CHEBI:43474"/>
        <dbReference type="ChEBI" id="CHEBI:137986"/>
        <dbReference type="ChEBI" id="CHEBI:137990"/>
        <dbReference type="ChEBI" id="CHEBI:456216"/>
        <dbReference type="EC" id="6.3.2.30"/>
    </reaction>
</comment>
<evidence type="ECO:0000313" key="16">
    <source>
        <dbReference type="EMBL" id="CQR72831.1"/>
    </source>
</evidence>
<evidence type="ECO:0000256" key="12">
    <source>
        <dbReference type="ARBA" id="ARBA00048094"/>
    </source>
</evidence>
<dbReference type="PANTHER" id="PTHR23135">
    <property type="entry name" value="MUR LIGASE FAMILY MEMBER"/>
    <property type="match status" value="1"/>
</dbReference>
<keyword evidence="17" id="KW-1185">Reference proteome</keyword>
<evidence type="ECO:0000256" key="9">
    <source>
        <dbReference type="ARBA" id="ARBA00022741"/>
    </source>
</evidence>
<dbReference type="NCBIfam" id="TIGR02068">
    <property type="entry name" value="cya_phycin_syn"/>
    <property type="match status" value="1"/>
</dbReference>
<dbReference type="RefSeq" id="WP_021168517.1">
    <property type="nucleotide sequence ID" value="NZ_CTRP01000011.1"/>
</dbReference>
<protein>
    <recommendedName>
        <fullName evidence="7">Cyanophycin synthetase</fullName>
        <ecNumber evidence="6">6.3.2.29</ecNumber>
        <ecNumber evidence="5">6.3.2.30</ecNumber>
    </recommendedName>
    <alternativeName>
        <fullName evidence="11">Cyanophycin synthase</fullName>
    </alternativeName>
</protein>
<dbReference type="EMBL" id="CTRP01000011">
    <property type="protein sequence ID" value="CQR72831.1"/>
    <property type="molecule type" value="Genomic_DNA"/>
</dbReference>
<dbReference type="Pfam" id="PF08245">
    <property type="entry name" value="Mur_ligase_M"/>
    <property type="match status" value="1"/>
</dbReference>
<dbReference type="Pfam" id="PF18921">
    <property type="entry name" value="Cyanophycin_syn"/>
    <property type="match status" value="1"/>
</dbReference>
<dbReference type="Gene3D" id="3.40.1190.10">
    <property type="entry name" value="Mur-like, catalytic domain"/>
    <property type="match status" value="1"/>
</dbReference>
<dbReference type="Pfam" id="PF08443">
    <property type="entry name" value="RimK"/>
    <property type="match status" value="1"/>
</dbReference>
<evidence type="ECO:0000256" key="3">
    <source>
        <dbReference type="ARBA" id="ARBA00009060"/>
    </source>
</evidence>
<evidence type="ECO:0000256" key="14">
    <source>
        <dbReference type="PROSITE-ProRule" id="PRU00409"/>
    </source>
</evidence>
<dbReference type="GO" id="GO:0071161">
    <property type="term" value="F:cyanophycin synthetase activity (L-arginine-adding)"/>
    <property type="evidence" value="ECO:0007669"/>
    <property type="project" value="UniProtKB-EC"/>
</dbReference>
<evidence type="ECO:0000256" key="1">
    <source>
        <dbReference type="ARBA" id="ARBA00003184"/>
    </source>
</evidence>
<evidence type="ECO:0000256" key="5">
    <source>
        <dbReference type="ARBA" id="ARBA00012968"/>
    </source>
</evidence>
<comment type="function">
    <text evidence="1">Catalyzes the ATP-dependent polymerization of arginine and aspartate to multi-L-arginyl-poly-L-aspartic acid (cyanophycin; a water-insoluble reserve polymer).</text>
</comment>
<evidence type="ECO:0000259" key="15">
    <source>
        <dbReference type="PROSITE" id="PS50975"/>
    </source>
</evidence>
<comment type="pathway">
    <text evidence="2">Cell wall biogenesis; peptidoglycan biosynthesis.</text>
</comment>
<evidence type="ECO:0000256" key="13">
    <source>
        <dbReference type="ARBA" id="ARBA00048425"/>
    </source>
</evidence>
<accession>A0A0U1KZI9</accession>
<dbReference type="SUPFAM" id="SSF53244">
    <property type="entry name" value="MurD-like peptide ligases, peptide-binding domain"/>
    <property type="match status" value="1"/>
</dbReference>
<dbReference type="PROSITE" id="PS50975">
    <property type="entry name" value="ATP_GRASP"/>
    <property type="match status" value="1"/>
</dbReference>
<dbReference type="SUPFAM" id="SSF53623">
    <property type="entry name" value="MurD-like peptide ligases, catalytic domain"/>
    <property type="match status" value="1"/>
</dbReference>
<dbReference type="InterPro" id="IPR036615">
    <property type="entry name" value="Mur_ligase_C_dom_sf"/>
</dbReference>
<dbReference type="Gene3D" id="3.90.190.20">
    <property type="entry name" value="Mur ligase, C-terminal domain"/>
    <property type="match status" value="1"/>
</dbReference>
<gene>
    <name evidence="16" type="ORF">SpAn4DRAFT_3291</name>
</gene>
<name>A0A0U1KZI9_9FIRM</name>
<evidence type="ECO:0000313" key="17">
    <source>
        <dbReference type="Proteomes" id="UP000049855"/>
    </source>
</evidence>
<reference evidence="17" key="1">
    <citation type="submission" date="2015-03" db="EMBL/GenBank/DDBJ databases">
        <authorList>
            <person name="Nijsse Bart"/>
        </authorList>
    </citation>
    <scope>NUCLEOTIDE SEQUENCE [LARGE SCALE GENOMIC DNA]</scope>
</reference>
<dbReference type="Proteomes" id="UP000049855">
    <property type="component" value="Unassembled WGS sequence"/>
</dbReference>
<keyword evidence="8 16" id="KW-0436">Ligase</keyword>
<comment type="catalytic activity">
    <reaction evidence="13">
        <text>[L-4-(L-arginin-2-N-yl)aspartate](n) + L-aspartate + ATP = [L-4-(L-arginin-2-N-yl)aspartate](n)-L-aspartate + ADP + phosphate + H(+)</text>
        <dbReference type="Rhea" id="RHEA:13277"/>
        <dbReference type="Rhea" id="RHEA-COMP:13728"/>
        <dbReference type="Rhea" id="RHEA-COMP:13733"/>
        <dbReference type="ChEBI" id="CHEBI:15378"/>
        <dbReference type="ChEBI" id="CHEBI:29991"/>
        <dbReference type="ChEBI" id="CHEBI:30616"/>
        <dbReference type="ChEBI" id="CHEBI:43474"/>
        <dbReference type="ChEBI" id="CHEBI:137986"/>
        <dbReference type="ChEBI" id="CHEBI:137990"/>
        <dbReference type="ChEBI" id="CHEBI:456216"/>
        <dbReference type="EC" id="6.3.2.29"/>
    </reaction>
</comment>
<dbReference type="EC" id="6.3.2.29" evidence="6"/>